<reference evidence="6" key="1">
    <citation type="submission" date="2023-06" db="EMBL/GenBank/DDBJ databases">
        <title>Identification and characterization of horizontal gene transfer across gut microbiota members of farm animals based on homology search.</title>
        <authorList>
            <person name="Zeman M."/>
            <person name="Kubasova T."/>
            <person name="Jahodarova E."/>
            <person name="Nykrynova M."/>
            <person name="Rychlik I."/>
        </authorList>
    </citation>
    <scope>NUCLEOTIDE SEQUENCE [LARGE SCALE GENOMIC DNA]</scope>
    <source>
        <strain evidence="6">ET341</strain>
    </source>
</reference>
<evidence type="ECO:0000259" key="4">
    <source>
        <dbReference type="Pfam" id="PF22725"/>
    </source>
</evidence>
<comment type="caution">
    <text evidence="5">The sequence shown here is derived from an EMBL/GenBank/DDBJ whole genome shotgun (WGS) entry which is preliminary data.</text>
</comment>
<evidence type="ECO:0000313" key="6">
    <source>
        <dbReference type="Proteomes" id="UP001529275"/>
    </source>
</evidence>
<dbReference type="InterPro" id="IPR036291">
    <property type="entry name" value="NAD(P)-bd_dom_sf"/>
</dbReference>
<evidence type="ECO:0000256" key="2">
    <source>
        <dbReference type="ARBA" id="ARBA00023002"/>
    </source>
</evidence>
<dbReference type="InterPro" id="IPR055170">
    <property type="entry name" value="GFO_IDH_MocA-like_dom"/>
</dbReference>
<organism evidence="5 6">
    <name type="scientific">Massilimicrobiota timonensis</name>
    <dbReference type="NCBI Taxonomy" id="1776392"/>
    <lineage>
        <taxon>Bacteria</taxon>
        <taxon>Bacillati</taxon>
        <taxon>Bacillota</taxon>
        <taxon>Erysipelotrichia</taxon>
        <taxon>Erysipelotrichales</taxon>
        <taxon>Erysipelotrichaceae</taxon>
        <taxon>Massilimicrobiota</taxon>
    </lineage>
</organism>
<evidence type="ECO:0000256" key="1">
    <source>
        <dbReference type="ARBA" id="ARBA00010928"/>
    </source>
</evidence>
<keyword evidence="6" id="KW-1185">Reference proteome</keyword>
<dbReference type="InterPro" id="IPR000683">
    <property type="entry name" value="Gfo/Idh/MocA-like_OxRdtase_N"/>
</dbReference>
<dbReference type="EMBL" id="JAUDCK010000008">
    <property type="protein sequence ID" value="MDM8195389.1"/>
    <property type="molecule type" value="Genomic_DNA"/>
</dbReference>
<dbReference type="Gene3D" id="3.40.50.720">
    <property type="entry name" value="NAD(P)-binding Rossmann-like Domain"/>
    <property type="match status" value="1"/>
</dbReference>
<dbReference type="Pfam" id="PF01408">
    <property type="entry name" value="GFO_IDH_MocA"/>
    <property type="match status" value="1"/>
</dbReference>
<sequence>MIQWGILGIGNIAKRFIKSLEKSTNGQLYAAASYTESKCEEFLKEHPDVKVYHDYEDLLNDENVDAVYLAMRHIDHYRWAKKALQHHKAVLCEKPATLYKWQMEDLKQEAIKNQTFFMEAMKTRFIPLIQDIKDCLENKEIGEILSVETCFCYDRDYLEGHYLFDQEQGGILNDVGSYNVVSTLDYIHSPIARINSQVQFRYGVDSHEKVTITFESGQKALMEMAFDEKKDPILEIKGTKGTILAQPFYRPTQATIIDATRTAHQIEKPYINDDFFGEIEEVHRCLQAKLIESPRMSLQDSIDCIDMIEKIRQSFQKDA</sequence>
<dbReference type="Pfam" id="PF22725">
    <property type="entry name" value="GFO_IDH_MocA_C3"/>
    <property type="match status" value="1"/>
</dbReference>
<keyword evidence="2" id="KW-0560">Oxidoreductase</keyword>
<dbReference type="SUPFAM" id="SSF51735">
    <property type="entry name" value="NAD(P)-binding Rossmann-fold domains"/>
    <property type="match status" value="1"/>
</dbReference>
<name>A0ABT7UGW7_9FIRM</name>
<reference evidence="5 6" key="2">
    <citation type="submission" date="2023-06" db="EMBL/GenBank/DDBJ databases">
        <authorList>
            <person name="Zeman M."/>
            <person name="Kubasova T."/>
            <person name="Jahodarova E."/>
            <person name="Nykrynova M."/>
            <person name="Rychlik I."/>
        </authorList>
    </citation>
    <scope>NUCLEOTIDE SEQUENCE [LARGE SCALE GENOMIC DNA]</scope>
    <source>
        <strain evidence="5 6">ET341</strain>
    </source>
</reference>
<gene>
    <name evidence="5" type="ORF">QUV98_03530</name>
</gene>
<evidence type="ECO:0000259" key="3">
    <source>
        <dbReference type="Pfam" id="PF01408"/>
    </source>
</evidence>
<feature type="domain" description="Gfo/Idh/MocA-like oxidoreductase N-terminal" evidence="3">
    <location>
        <begin position="2"/>
        <end position="118"/>
    </location>
</feature>
<proteinExistence type="inferred from homology"/>
<dbReference type="PANTHER" id="PTHR22604:SF105">
    <property type="entry name" value="TRANS-1,2-DIHYDROBENZENE-1,2-DIOL DEHYDROGENASE"/>
    <property type="match status" value="1"/>
</dbReference>
<evidence type="ECO:0000313" key="5">
    <source>
        <dbReference type="EMBL" id="MDM8195389.1"/>
    </source>
</evidence>
<protein>
    <submittedName>
        <fullName evidence="5">Gfo/Idh/MocA family oxidoreductase</fullName>
    </submittedName>
</protein>
<feature type="domain" description="GFO/IDH/MocA-like oxidoreductase" evidence="4">
    <location>
        <begin position="130"/>
        <end position="243"/>
    </location>
</feature>
<dbReference type="PANTHER" id="PTHR22604">
    <property type="entry name" value="OXIDOREDUCTASES"/>
    <property type="match status" value="1"/>
</dbReference>
<dbReference type="RefSeq" id="WP_289527346.1">
    <property type="nucleotide sequence ID" value="NZ_JAUDCK010000008.1"/>
</dbReference>
<dbReference type="InterPro" id="IPR050984">
    <property type="entry name" value="Gfo/Idh/MocA_domain"/>
</dbReference>
<dbReference type="SUPFAM" id="SSF55347">
    <property type="entry name" value="Glyceraldehyde-3-phosphate dehydrogenase-like, C-terminal domain"/>
    <property type="match status" value="1"/>
</dbReference>
<accession>A0ABT7UGW7</accession>
<dbReference type="Proteomes" id="UP001529275">
    <property type="component" value="Unassembled WGS sequence"/>
</dbReference>
<comment type="similarity">
    <text evidence="1">Belongs to the Gfo/Idh/MocA family.</text>
</comment>
<dbReference type="Gene3D" id="3.30.360.10">
    <property type="entry name" value="Dihydrodipicolinate Reductase, domain 2"/>
    <property type="match status" value="1"/>
</dbReference>